<sequence length="327" mass="35788">GPVVSVRLFLHYCYPASLSAILTQPKPQAHPSACLECCHGSPPPSPSRHLPPRRHHRPLPVSCRRALLLLPLRRRRPVPHCRLSNHHRYPSPFIVPKPHLHLPRRLPLPRQHQDHLAGRCPRAGHRSTSIASPHTRPRKLPVAHITGPGHRAGNVSPGTGARHGRSHIAATDGCAGSLSPRARPRAGTVDVPSGPRVGARRRPRPGSVAEQEAQDQETRGPRRVPPIRRFVADHRPRPRPRARPLRRRHVERRGARPPQGYGYGRSGAADGGSRFADAGPGAGLSYLRMAGGVTRQAVHRPLLLSLPLLLPLLLASAPLFQPLGLLH</sequence>
<protein>
    <submittedName>
        <fullName evidence="2">Predicted protein</fullName>
    </submittedName>
</protein>
<evidence type="ECO:0000313" key="2">
    <source>
        <dbReference type="EMBL" id="BAJ96553.1"/>
    </source>
</evidence>
<proteinExistence type="evidence at transcript level"/>
<accession>F2DN82</accession>
<dbReference type="AlphaFoldDB" id="F2DN82"/>
<dbReference type="EMBL" id="AK365350">
    <property type="protein sequence ID" value="BAJ96553.1"/>
    <property type="molecule type" value="mRNA"/>
</dbReference>
<feature type="region of interest" description="Disordered" evidence="1">
    <location>
        <begin position="115"/>
        <end position="274"/>
    </location>
</feature>
<reference evidence="2" key="1">
    <citation type="journal article" date="2011" name="Plant Physiol.">
        <title>Comprehensive sequence analysis of 24,783 barley full-length cDNAs derived from 12 clone libraries.</title>
        <authorList>
            <person name="Matsumoto T."/>
            <person name="Tanaka T."/>
            <person name="Sakai H."/>
            <person name="Amano N."/>
            <person name="Kanamori H."/>
            <person name="Kurita K."/>
            <person name="Kikuta A."/>
            <person name="Kamiya K."/>
            <person name="Yamamoto M."/>
            <person name="Ikawa H."/>
            <person name="Fujii N."/>
            <person name="Hori K."/>
            <person name="Itoh T."/>
            <person name="Sato K."/>
        </authorList>
    </citation>
    <scope>NUCLEOTIDE SEQUENCE</scope>
    <source>
        <tissue evidence="2">Shoot and root</tissue>
    </source>
</reference>
<name>F2DN82_HORVV</name>
<feature type="compositionally biased region" description="Basic residues" evidence="1">
    <location>
        <begin position="236"/>
        <end position="251"/>
    </location>
</feature>
<evidence type="ECO:0000256" key="1">
    <source>
        <dbReference type="SAM" id="MobiDB-lite"/>
    </source>
</evidence>
<feature type="non-terminal residue" evidence="2">
    <location>
        <position position="1"/>
    </location>
</feature>
<organism evidence="2">
    <name type="scientific">Hordeum vulgare subsp. vulgare</name>
    <name type="common">Domesticated barley</name>
    <dbReference type="NCBI Taxonomy" id="112509"/>
    <lineage>
        <taxon>Eukaryota</taxon>
        <taxon>Viridiplantae</taxon>
        <taxon>Streptophyta</taxon>
        <taxon>Embryophyta</taxon>
        <taxon>Tracheophyta</taxon>
        <taxon>Spermatophyta</taxon>
        <taxon>Magnoliopsida</taxon>
        <taxon>Liliopsida</taxon>
        <taxon>Poales</taxon>
        <taxon>Poaceae</taxon>
        <taxon>BOP clade</taxon>
        <taxon>Pooideae</taxon>
        <taxon>Triticodae</taxon>
        <taxon>Triticeae</taxon>
        <taxon>Hordeinae</taxon>
        <taxon>Hordeum</taxon>
    </lineage>
</organism>